<dbReference type="Gene3D" id="1.20.58.60">
    <property type="match status" value="2"/>
</dbReference>
<keyword evidence="8" id="KW-1185">Reference proteome</keyword>
<dbReference type="SUPFAM" id="SSF46966">
    <property type="entry name" value="Spectrin repeat"/>
    <property type="match status" value="1"/>
</dbReference>
<reference evidence="7 8" key="1">
    <citation type="submission" date="2022-12" db="EMBL/GenBank/DDBJ databases">
        <title>Chromosome-level genome of Tegillarca granosa.</title>
        <authorList>
            <person name="Kim J."/>
        </authorList>
    </citation>
    <scope>NUCLEOTIDE SEQUENCE [LARGE SCALE GENOMIC DNA]</scope>
    <source>
        <strain evidence="7">Teg-2019</strain>
        <tissue evidence="7">Adductor muscle</tissue>
    </source>
</reference>
<feature type="region of interest" description="Disordered" evidence="6">
    <location>
        <begin position="502"/>
        <end position="538"/>
    </location>
</feature>
<feature type="region of interest" description="Disordered" evidence="6">
    <location>
        <begin position="410"/>
        <end position="434"/>
    </location>
</feature>
<dbReference type="SMART" id="SM00150">
    <property type="entry name" value="SPEC"/>
    <property type="match status" value="2"/>
</dbReference>
<keyword evidence="2" id="KW-0812">Transmembrane</keyword>
<evidence type="ECO:0000256" key="1">
    <source>
        <dbReference type="ARBA" id="ARBA00004370"/>
    </source>
</evidence>
<name>A0ABQ9ETT5_TEGGR</name>
<comment type="caution">
    <text evidence="7">The sequence shown here is derived from an EMBL/GenBank/DDBJ whole genome shotgun (WGS) entry which is preliminary data.</text>
</comment>
<keyword evidence="3" id="KW-0677">Repeat</keyword>
<feature type="compositionally biased region" description="Polar residues" evidence="6">
    <location>
        <begin position="469"/>
        <end position="485"/>
    </location>
</feature>
<feature type="compositionally biased region" description="Polar residues" evidence="6">
    <location>
        <begin position="411"/>
        <end position="430"/>
    </location>
</feature>
<sequence length="622" mass="70581">METRKVHTRSPFKSDFSEGNLPSFDISGKKFGSNSDLDSCQSSPSFPKRRRVMLDDMSISSAFSSQVSSCMSSRSHSPSLSECTLDDSILSTPGNSPSSTLKEQIKRRYSKYELLTSIESDYKYLMDKEIIEACKPEDGDEDLGEIKVSLAEFRQQYQELTDWLSQVQQVMQRTLPGASALSEKYLNQNYHEELLKQSPRHKLFNDYAAQLEERYPRMKEEITQRLHHLNSQWEAVEQAVSHKDLWENTDMMVKDLQTDLRCLHTWLDETENSLHLMSLQSSFNDDLIQQSLLKHQSLQKDIEAHSRHVSAVLKLSERLQDELFTENLDQHSYHRSAQNLQQRWHGLWLQSLEERCKLENALKKKPSCSPGLFLTGWIPNSFHDNHNRTGGSTSDDSFGLIPRQADIAESPQISDSSYSVSPKSGNNSGKDSAVVSEVECKMSSECSDSDLDMIRKNRLRFESRDIGYSSGTSASPITTGHTSTESECDDIKKLIDRAEVLVSGKQSPSKQKKKGYSSCDASSEESDGKGEFSTASDNDGQDLFDSVLGLDYTSDTTPYSNTLPRFCDTVKLRKYKQRKDRPWSVIQFTEQDKLDITDLSKSETAIDLLNYGPDSPKRTVKL</sequence>
<protein>
    <submittedName>
        <fullName evidence="7">Uncharacterized protein</fullName>
    </submittedName>
</protein>
<evidence type="ECO:0000256" key="5">
    <source>
        <dbReference type="ARBA" id="ARBA00023136"/>
    </source>
</evidence>
<organism evidence="7 8">
    <name type="scientific">Tegillarca granosa</name>
    <name type="common">Malaysian cockle</name>
    <name type="synonym">Anadara granosa</name>
    <dbReference type="NCBI Taxonomy" id="220873"/>
    <lineage>
        <taxon>Eukaryota</taxon>
        <taxon>Metazoa</taxon>
        <taxon>Spiralia</taxon>
        <taxon>Lophotrochozoa</taxon>
        <taxon>Mollusca</taxon>
        <taxon>Bivalvia</taxon>
        <taxon>Autobranchia</taxon>
        <taxon>Pteriomorphia</taxon>
        <taxon>Arcoida</taxon>
        <taxon>Arcoidea</taxon>
        <taxon>Arcidae</taxon>
        <taxon>Tegillarca</taxon>
    </lineage>
</organism>
<feature type="region of interest" description="Disordered" evidence="6">
    <location>
        <begin position="1"/>
        <end position="21"/>
    </location>
</feature>
<dbReference type="Proteomes" id="UP001217089">
    <property type="component" value="Unassembled WGS sequence"/>
</dbReference>
<feature type="compositionally biased region" description="Low complexity" evidence="6">
    <location>
        <begin position="71"/>
        <end position="82"/>
    </location>
</feature>
<dbReference type="PANTHER" id="PTHR47535:SF1">
    <property type="entry name" value="NESPRIN-1"/>
    <property type="match status" value="1"/>
</dbReference>
<dbReference type="InterPro" id="IPR002017">
    <property type="entry name" value="Spectrin_repeat"/>
</dbReference>
<dbReference type="CDD" id="cd00176">
    <property type="entry name" value="SPEC"/>
    <property type="match status" value="1"/>
</dbReference>
<dbReference type="EMBL" id="JARBDR010000657">
    <property type="protein sequence ID" value="KAJ8308599.1"/>
    <property type="molecule type" value="Genomic_DNA"/>
</dbReference>
<keyword evidence="5" id="KW-0472">Membrane</keyword>
<comment type="subcellular location">
    <subcellularLocation>
        <location evidence="1">Membrane</location>
    </subcellularLocation>
</comment>
<feature type="compositionally biased region" description="Polar residues" evidence="6">
    <location>
        <begin position="89"/>
        <end position="102"/>
    </location>
</feature>
<feature type="region of interest" description="Disordered" evidence="6">
    <location>
        <begin position="466"/>
        <end position="488"/>
    </location>
</feature>
<feature type="region of interest" description="Disordered" evidence="6">
    <location>
        <begin position="71"/>
        <end position="102"/>
    </location>
</feature>
<accession>A0ABQ9ETT5</accession>
<dbReference type="PANTHER" id="PTHR47535">
    <property type="entry name" value="MUSCLE-SPECIFIC PROTEIN 300 KDA, ISOFORM G"/>
    <property type="match status" value="1"/>
</dbReference>
<evidence type="ECO:0000313" key="8">
    <source>
        <dbReference type="Proteomes" id="UP001217089"/>
    </source>
</evidence>
<keyword evidence="4" id="KW-1133">Transmembrane helix</keyword>
<dbReference type="InterPro" id="IPR052403">
    <property type="entry name" value="LINC-complex_assoc"/>
</dbReference>
<evidence type="ECO:0000256" key="2">
    <source>
        <dbReference type="ARBA" id="ARBA00022692"/>
    </source>
</evidence>
<proteinExistence type="predicted"/>
<gene>
    <name evidence="7" type="ORF">KUTeg_013473</name>
</gene>
<dbReference type="InterPro" id="IPR018159">
    <property type="entry name" value="Spectrin/alpha-actinin"/>
</dbReference>
<evidence type="ECO:0000256" key="3">
    <source>
        <dbReference type="ARBA" id="ARBA00022737"/>
    </source>
</evidence>
<evidence type="ECO:0000256" key="6">
    <source>
        <dbReference type="SAM" id="MobiDB-lite"/>
    </source>
</evidence>
<dbReference type="Pfam" id="PF00435">
    <property type="entry name" value="Spectrin"/>
    <property type="match status" value="1"/>
</dbReference>
<feature type="compositionally biased region" description="Basic residues" evidence="6">
    <location>
        <begin position="1"/>
        <end position="10"/>
    </location>
</feature>
<evidence type="ECO:0000256" key="4">
    <source>
        <dbReference type="ARBA" id="ARBA00022989"/>
    </source>
</evidence>
<evidence type="ECO:0000313" key="7">
    <source>
        <dbReference type="EMBL" id="KAJ8308599.1"/>
    </source>
</evidence>